<proteinExistence type="predicted"/>
<dbReference type="InterPro" id="IPR001387">
    <property type="entry name" value="Cro/C1-type_HTH"/>
</dbReference>
<evidence type="ECO:0000259" key="3">
    <source>
        <dbReference type="PROSITE" id="PS50943"/>
    </source>
</evidence>
<keyword evidence="5" id="KW-1185">Reference proteome</keyword>
<dbReference type="PROSITE" id="PS50943">
    <property type="entry name" value="HTH_CROC1"/>
    <property type="match status" value="1"/>
</dbReference>
<evidence type="ECO:0000256" key="1">
    <source>
        <dbReference type="SAM" id="Coils"/>
    </source>
</evidence>
<dbReference type="AlphaFoldDB" id="A0A238LIE3"/>
<sequence>MTRTDATIDAETDTDTEVPTDAANSDWYGEETATFGDRLAGAREAAGLTQSEVAHRLGVKTATLRKWEDDLAEPRANRLTMLAGMTGVSLTWLMTGRGEGPEAPGEEPDMSDDVKTMLDEMRVLRSQMAVATSQLAALEKRLRKTLSQPQ</sequence>
<feature type="domain" description="HTH cro/C1-type" evidence="3">
    <location>
        <begin position="39"/>
        <end position="93"/>
    </location>
</feature>
<dbReference type="RefSeq" id="WP_093993762.1">
    <property type="nucleotide sequence ID" value="NZ_FXZK01000010.1"/>
</dbReference>
<dbReference type="Pfam" id="PF01381">
    <property type="entry name" value="HTH_3"/>
    <property type="match status" value="1"/>
</dbReference>
<keyword evidence="1" id="KW-0175">Coiled coil</keyword>
<feature type="coiled-coil region" evidence="1">
    <location>
        <begin position="121"/>
        <end position="148"/>
    </location>
</feature>
<organism evidence="4 5">
    <name type="scientific">Flavimaricola marinus</name>
    <dbReference type="NCBI Taxonomy" id="1819565"/>
    <lineage>
        <taxon>Bacteria</taxon>
        <taxon>Pseudomonadati</taxon>
        <taxon>Pseudomonadota</taxon>
        <taxon>Alphaproteobacteria</taxon>
        <taxon>Rhodobacterales</taxon>
        <taxon>Paracoccaceae</taxon>
        <taxon>Flavimaricola</taxon>
    </lineage>
</organism>
<dbReference type="InterPro" id="IPR010982">
    <property type="entry name" value="Lambda_DNA-bd_dom_sf"/>
</dbReference>
<protein>
    <submittedName>
        <fullName evidence="4">Transcriptional repressor DicA</fullName>
    </submittedName>
</protein>
<feature type="region of interest" description="Disordered" evidence="2">
    <location>
        <begin position="1"/>
        <end position="23"/>
    </location>
</feature>
<dbReference type="SMART" id="SM00530">
    <property type="entry name" value="HTH_XRE"/>
    <property type="match status" value="1"/>
</dbReference>
<evidence type="ECO:0000256" key="2">
    <source>
        <dbReference type="SAM" id="MobiDB-lite"/>
    </source>
</evidence>
<dbReference type="OrthoDB" id="5659783at2"/>
<dbReference type="Proteomes" id="UP000201613">
    <property type="component" value="Unassembled WGS sequence"/>
</dbReference>
<dbReference type="SUPFAM" id="SSF47413">
    <property type="entry name" value="lambda repressor-like DNA-binding domains"/>
    <property type="match status" value="1"/>
</dbReference>
<evidence type="ECO:0000313" key="4">
    <source>
        <dbReference type="EMBL" id="SMY09459.1"/>
    </source>
</evidence>
<dbReference type="Gene3D" id="1.10.260.40">
    <property type="entry name" value="lambda repressor-like DNA-binding domains"/>
    <property type="match status" value="1"/>
</dbReference>
<dbReference type="CDD" id="cd00093">
    <property type="entry name" value="HTH_XRE"/>
    <property type="match status" value="1"/>
</dbReference>
<name>A0A238LIE3_9RHOB</name>
<gene>
    <name evidence="4" type="ORF">LOM8899_03626</name>
</gene>
<evidence type="ECO:0000313" key="5">
    <source>
        <dbReference type="Proteomes" id="UP000201613"/>
    </source>
</evidence>
<dbReference type="EMBL" id="FXZK01000010">
    <property type="protein sequence ID" value="SMY09459.1"/>
    <property type="molecule type" value="Genomic_DNA"/>
</dbReference>
<dbReference type="GO" id="GO:0003677">
    <property type="term" value="F:DNA binding"/>
    <property type="evidence" value="ECO:0007669"/>
    <property type="project" value="InterPro"/>
</dbReference>
<accession>A0A238LIE3</accession>
<reference evidence="4 5" key="1">
    <citation type="submission" date="2017-05" db="EMBL/GenBank/DDBJ databases">
        <authorList>
            <person name="Song R."/>
            <person name="Chenine A.L."/>
            <person name="Ruprecht R.M."/>
        </authorList>
    </citation>
    <scope>NUCLEOTIDE SEQUENCE [LARGE SCALE GENOMIC DNA]</scope>
    <source>
        <strain evidence="4 5">CECT 8899</strain>
    </source>
</reference>
<feature type="compositionally biased region" description="Acidic residues" evidence="2">
    <location>
        <begin position="8"/>
        <end position="18"/>
    </location>
</feature>